<reference evidence="5" key="1">
    <citation type="submission" date="2022-02" db="EMBL/GenBank/DDBJ databases">
        <title>Halalkalibacter sp. nov. isolated from Lonar Lake, India.</title>
        <authorList>
            <person name="Joshi A."/>
            <person name="Thite S."/>
            <person name="Lodha T."/>
        </authorList>
    </citation>
    <scope>NUCLEOTIDE SEQUENCE</scope>
    <source>
        <strain evidence="5">MEB205</strain>
    </source>
</reference>
<sequence length="287" mass="32974">MNVSKSVRKLQERCIHLPGEKVSFHIYFWGAHSNHLDNPLHKHSFFEFCYINSGTGLYFEDGQNYELKEGTFICSHPGKLHRIHEGKNLSIFWVGFEVNESSSKKEGISLFRQLAKINKKVIHNAESSETAQLWHVLMKHGENSYSPELLCSLGHSLLLSLQTLFCGFNEIEDLDKYDSSNNGLIDQAQLFIRDNLTMLLSLEDVAQYLNVSTRHLSRLFSNHLGLTFTAFLRRERIGASVEKLRDSDLSIKAISELYCFSSVHYFTRVFSEETSLTPGEYRKLTRG</sequence>
<keyword evidence="2" id="KW-0238">DNA-binding</keyword>
<dbReference type="InterPro" id="IPR014710">
    <property type="entry name" value="RmlC-like_jellyroll"/>
</dbReference>
<dbReference type="AlphaFoldDB" id="A0A9X1ZXJ9"/>
<dbReference type="PANTHER" id="PTHR43280:SF28">
    <property type="entry name" value="HTH-TYPE TRANSCRIPTIONAL ACTIVATOR RHAS"/>
    <property type="match status" value="1"/>
</dbReference>
<dbReference type="Gene3D" id="1.10.10.60">
    <property type="entry name" value="Homeodomain-like"/>
    <property type="match status" value="2"/>
</dbReference>
<feature type="domain" description="HTH araC/xylS-type" evidence="4">
    <location>
        <begin position="186"/>
        <end position="284"/>
    </location>
</feature>
<proteinExistence type="predicted"/>
<dbReference type="Pfam" id="PF12833">
    <property type="entry name" value="HTH_18"/>
    <property type="match status" value="1"/>
</dbReference>
<evidence type="ECO:0000256" key="3">
    <source>
        <dbReference type="ARBA" id="ARBA00023163"/>
    </source>
</evidence>
<dbReference type="Pfam" id="PF02311">
    <property type="entry name" value="AraC_binding"/>
    <property type="match status" value="1"/>
</dbReference>
<gene>
    <name evidence="5" type="ORF">MF646_03675</name>
</gene>
<dbReference type="InterPro" id="IPR003313">
    <property type="entry name" value="AraC-bd"/>
</dbReference>
<evidence type="ECO:0000256" key="1">
    <source>
        <dbReference type="ARBA" id="ARBA00023015"/>
    </source>
</evidence>
<dbReference type="SUPFAM" id="SSF46689">
    <property type="entry name" value="Homeodomain-like"/>
    <property type="match status" value="2"/>
</dbReference>
<evidence type="ECO:0000313" key="5">
    <source>
        <dbReference type="EMBL" id="MCL7746211.1"/>
    </source>
</evidence>
<dbReference type="Proteomes" id="UP001139150">
    <property type="component" value="Unassembled WGS sequence"/>
</dbReference>
<protein>
    <submittedName>
        <fullName evidence="5">Helix-turn-helix domain-containing protein</fullName>
    </submittedName>
</protein>
<dbReference type="SMART" id="SM00342">
    <property type="entry name" value="HTH_ARAC"/>
    <property type="match status" value="1"/>
</dbReference>
<dbReference type="InterPro" id="IPR018060">
    <property type="entry name" value="HTH_AraC"/>
</dbReference>
<evidence type="ECO:0000256" key="2">
    <source>
        <dbReference type="ARBA" id="ARBA00023125"/>
    </source>
</evidence>
<evidence type="ECO:0000313" key="6">
    <source>
        <dbReference type="Proteomes" id="UP001139150"/>
    </source>
</evidence>
<dbReference type="InterPro" id="IPR037923">
    <property type="entry name" value="HTH-like"/>
</dbReference>
<dbReference type="InterPro" id="IPR009057">
    <property type="entry name" value="Homeodomain-like_sf"/>
</dbReference>
<keyword evidence="6" id="KW-1185">Reference proteome</keyword>
<comment type="caution">
    <text evidence="5">The sequence shown here is derived from an EMBL/GenBank/DDBJ whole genome shotgun (WGS) entry which is preliminary data.</text>
</comment>
<name>A0A9X1ZXJ9_9BACI</name>
<keyword evidence="3" id="KW-0804">Transcription</keyword>
<organism evidence="5 6">
    <name type="scientific">Halalkalibacter alkaliphilus</name>
    <dbReference type="NCBI Taxonomy" id="2917993"/>
    <lineage>
        <taxon>Bacteria</taxon>
        <taxon>Bacillati</taxon>
        <taxon>Bacillota</taxon>
        <taxon>Bacilli</taxon>
        <taxon>Bacillales</taxon>
        <taxon>Bacillaceae</taxon>
        <taxon>Halalkalibacter</taxon>
    </lineage>
</organism>
<dbReference type="EMBL" id="JAKRYL010000003">
    <property type="protein sequence ID" value="MCL7746211.1"/>
    <property type="molecule type" value="Genomic_DNA"/>
</dbReference>
<dbReference type="PROSITE" id="PS01124">
    <property type="entry name" value="HTH_ARAC_FAMILY_2"/>
    <property type="match status" value="1"/>
</dbReference>
<dbReference type="GO" id="GO:0043565">
    <property type="term" value="F:sequence-specific DNA binding"/>
    <property type="evidence" value="ECO:0007669"/>
    <property type="project" value="InterPro"/>
</dbReference>
<keyword evidence="1" id="KW-0805">Transcription regulation</keyword>
<dbReference type="RefSeq" id="WP_250095139.1">
    <property type="nucleotide sequence ID" value="NZ_JAKRYL010000003.1"/>
</dbReference>
<dbReference type="Gene3D" id="2.60.120.10">
    <property type="entry name" value="Jelly Rolls"/>
    <property type="match status" value="1"/>
</dbReference>
<dbReference type="SUPFAM" id="SSF51215">
    <property type="entry name" value="Regulatory protein AraC"/>
    <property type="match status" value="1"/>
</dbReference>
<dbReference type="GO" id="GO:0003700">
    <property type="term" value="F:DNA-binding transcription factor activity"/>
    <property type="evidence" value="ECO:0007669"/>
    <property type="project" value="InterPro"/>
</dbReference>
<accession>A0A9X1ZXJ9</accession>
<evidence type="ECO:0000259" key="4">
    <source>
        <dbReference type="PROSITE" id="PS01124"/>
    </source>
</evidence>
<dbReference type="PANTHER" id="PTHR43280">
    <property type="entry name" value="ARAC-FAMILY TRANSCRIPTIONAL REGULATOR"/>
    <property type="match status" value="1"/>
</dbReference>